<gene>
    <name evidence="1" type="ORF">SAMN04490355_10637</name>
</gene>
<sequence>MDLIIDQNKLGELEKAFHLMWETFPEPATLVHKSKKVIAINSACQIIGREKGMNCAQHGPAEGHRGCLANKAISVQQTAWKKSKYGEKDILCYWLPVPEHPDFFIHFGVGVTIDYDAIPVMDPTQKD</sequence>
<organism evidence="1 2">
    <name type="scientific">Pelosinus propionicus DSM 13327</name>
    <dbReference type="NCBI Taxonomy" id="1123291"/>
    <lineage>
        <taxon>Bacteria</taxon>
        <taxon>Bacillati</taxon>
        <taxon>Bacillota</taxon>
        <taxon>Negativicutes</taxon>
        <taxon>Selenomonadales</taxon>
        <taxon>Sporomusaceae</taxon>
        <taxon>Pelosinus</taxon>
    </lineage>
</organism>
<dbReference type="Proteomes" id="UP000199520">
    <property type="component" value="Unassembled WGS sequence"/>
</dbReference>
<evidence type="ECO:0000313" key="1">
    <source>
        <dbReference type="EMBL" id="SFM26603.1"/>
    </source>
</evidence>
<proteinExistence type="predicted"/>
<evidence type="ECO:0000313" key="2">
    <source>
        <dbReference type="Proteomes" id="UP000199520"/>
    </source>
</evidence>
<dbReference type="AlphaFoldDB" id="A0A1I4PGU2"/>
<protein>
    <submittedName>
        <fullName evidence="1">Uncharacterized protein</fullName>
    </submittedName>
</protein>
<name>A0A1I4PGU2_9FIRM</name>
<dbReference type="EMBL" id="FOTS01000063">
    <property type="protein sequence ID" value="SFM26603.1"/>
    <property type="molecule type" value="Genomic_DNA"/>
</dbReference>
<accession>A0A1I4PGU2</accession>
<keyword evidence="2" id="KW-1185">Reference proteome</keyword>
<reference evidence="2" key="1">
    <citation type="submission" date="2016-10" db="EMBL/GenBank/DDBJ databases">
        <authorList>
            <person name="Varghese N."/>
            <person name="Submissions S."/>
        </authorList>
    </citation>
    <scope>NUCLEOTIDE SEQUENCE [LARGE SCALE GENOMIC DNA]</scope>
    <source>
        <strain evidence="2">DSM 13327</strain>
    </source>
</reference>
<dbReference type="RefSeq" id="WP_090943261.1">
    <property type="nucleotide sequence ID" value="NZ_FOTS01000063.1"/>
</dbReference>
<dbReference type="OrthoDB" id="1665961at2"/>